<keyword evidence="3" id="KW-1185">Reference proteome</keyword>
<protein>
    <submittedName>
        <fullName evidence="2">Prepilin-type N-terminal cleavage/methylation domain-containing protein</fullName>
    </submittedName>
</protein>
<gene>
    <name evidence="2" type="ORF">PZE19_06075</name>
</gene>
<dbReference type="InterPro" id="IPR012902">
    <property type="entry name" value="N_methyl_site"/>
</dbReference>
<keyword evidence="1" id="KW-1133">Transmembrane helix</keyword>
<reference evidence="2 3" key="1">
    <citation type="submission" date="2023-03" db="EMBL/GenBank/DDBJ databases">
        <title>Paludisphaera mucosa sp. nov. a novel planctomycete from northern fen.</title>
        <authorList>
            <person name="Ivanova A."/>
        </authorList>
    </citation>
    <scope>NUCLEOTIDE SEQUENCE [LARGE SCALE GENOMIC DNA]</scope>
    <source>
        <strain evidence="2 3">Pla2</strain>
    </source>
</reference>
<proteinExistence type="predicted"/>
<organism evidence="2 3">
    <name type="scientific">Paludisphaera mucosa</name>
    <dbReference type="NCBI Taxonomy" id="3030827"/>
    <lineage>
        <taxon>Bacteria</taxon>
        <taxon>Pseudomonadati</taxon>
        <taxon>Planctomycetota</taxon>
        <taxon>Planctomycetia</taxon>
        <taxon>Isosphaerales</taxon>
        <taxon>Isosphaeraceae</taxon>
        <taxon>Paludisphaera</taxon>
    </lineage>
</organism>
<accession>A0ABT6F768</accession>
<dbReference type="PROSITE" id="PS00409">
    <property type="entry name" value="PROKAR_NTER_METHYL"/>
    <property type="match status" value="1"/>
</dbReference>
<dbReference type="NCBIfam" id="TIGR02532">
    <property type="entry name" value="IV_pilin_GFxxxE"/>
    <property type="match status" value="1"/>
</dbReference>
<sequence>MRFLSDRTSSTEGGPVRIRAGFTLIELLVVLVIVLIVSAAALPVVLPALNHRQVNESARLLQGAFVGAQDAAVHANAPRGVRLLPDPAIPTGSSILAANRMVAIEPAPDYSEGRLTARELDFNRDANVPYPGDPPAGGFVYPWDAMGNLTAPVLIVTEQPLQLTTLARNAPTSWFWNIRIGDKLRIGSSGWQYTVVGPMTIGPSAGNPELFVNVGVPGTTSPMDYGDGQGPREFLFLVNGVDDDGDGFTDEGWDGIDNDLDGTVGNPLVDTLAEWERERWVGSEAQIYQLSGGPLIDKAYTITRRPIPSANARETALPSGVVIDLTTWNQASPERTRAPVDRFTGYVDVMFSPQGDVVPSTVYSTPASFSMKDTFFHFWLAERQDLYEAGASVADPDLAKFAPFLPVPEGLNPNATNFLKGEYRIVTLFTRSGQITTNEVADFDLVPGNYNTAAYNPSAPFFKAQQGVRGGQ</sequence>
<dbReference type="Pfam" id="PF07963">
    <property type="entry name" value="N_methyl"/>
    <property type="match status" value="1"/>
</dbReference>
<dbReference type="SUPFAM" id="SSF54523">
    <property type="entry name" value="Pili subunits"/>
    <property type="match status" value="1"/>
</dbReference>
<comment type="caution">
    <text evidence="2">The sequence shown here is derived from an EMBL/GenBank/DDBJ whole genome shotgun (WGS) entry which is preliminary data.</text>
</comment>
<evidence type="ECO:0000313" key="2">
    <source>
        <dbReference type="EMBL" id="MDG3003326.1"/>
    </source>
</evidence>
<evidence type="ECO:0000313" key="3">
    <source>
        <dbReference type="Proteomes" id="UP001216907"/>
    </source>
</evidence>
<dbReference type="EMBL" id="JARRAG010000001">
    <property type="protein sequence ID" value="MDG3003326.1"/>
    <property type="molecule type" value="Genomic_DNA"/>
</dbReference>
<dbReference type="RefSeq" id="WP_277859679.1">
    <property type="nucleotide sequence ID" value="NZ_JARRAG010000001.1"/>
</dbReference>
<dbReference type="InterPro" id="IPR045584">
    <property type="entry name" value="Pilin-like"/>
</dbReference>
<dbReference type="Gene3D" id="3.30.700.10">
    <property type="entry name" value="Glycoprotein, Type 4 Pilin"/>
    <property type="match status" value="1"/>
</dbReference>
<keyword evidence="1" id="KW-0812">Transmembrane</keyword>
<evidence type="ECO:0000256" key="1">
    <source>
        <dbReference type="SAM" id="Phobius"/>
    </source>
</evidence>
<feature type="transmembrane region" description="Helical" evidence="1">
    <location>
        <begin position="21"/>
        <end position="46"/>
    </location>
</feature>
<dbReference type="Proteomes" id="UP001216907">
    <property type="component" value="Unassembled WGS sequence"/>
</dbReference>
<keyword evidence="1" id="KW-0472">Membrane</keyword>
<name>A0ABT6F768_9BACT</name>